<dbReference type="Pfam" id="PF02458">
    <property type="entry name" value="Transferase"/>
    <property type="match status" value="4"/>
</dbReference>
<dbReference type="InterPro" id="IPR050898">
    <property type="entry name" value="Plant_acyltransferase"/>
</dbReference>
<dbReference type="PANTHER" id="PTHR31147:SF66">
    <property type="entry name" value="OS05G0315700 PROTEIN"/>
    <property type="match status" value="1"/>
</dbReference>
<name>A0A6V7PJV9_ANACO</name>
<evidence type="ECO:0008006" key="5">
    <source>
        <dbReference type="Google" id="ProtNLM"/>
    </source>
</evidence>
<gene>
    <name evidence="4" type="ORF">CB5_LOCUS14149</name>
</gene>
<evidence type="ECO:0000313" key="4">
    <source>
        <dbReference type="EMBL" id="CAD1830938.1"/>
    </source>
</evidence>
<feature type="region of interest" description="Disordered" evidence="3">
    <location>
        <begin position="28"/>
        <end position="49"/>
    </location>
</feature>
<reference evidence="4" key="1">
    <citation type="submission" date="2020-07" db="EMBL/GenBank/DDBJ databases">
        <authorList>
            <person name="Lin J."/>
        </authorList>
    </citation>
    <scope>NUCLEOTIDE SEQUENCE</scope>
</reference>
<protein>
    <recommendedName>
        <fullName evidence="5">Benzyl alcohol O-benzoyltransferase</fullName>
    </recommendedName>
</protein>
<proteinExistence type="inferred from homology"/>
<dbReference type="GO" id="GO:0016740">
    <property type="term" value="F:transferase activity"/>
    <property type="evidence" value="ECO:0007669"/>
    <property type="project" value="UniProtKB-KW"/>
</dbReference>
<evidence type="ECO:0000256" key="1">
    <source>
        <dbReference type="ARBA" id="ARBA00009861"/>
    </source>
</evidence>
<dbReference type="PANTHER" id="PTHR31147">
    <property type="entry name" value="ACYL TRANSFERASE 4"/>
    <property type="match status" value="1"/>
</dbReference>
<dbReference type="EMBL" id="LR862148">
    <property type="protein sequence ID" value="CAD1830938.1"/>
    <property type="molecule type" value="Genomic_DNA"/>
</dbReference>
<sequence>MLKVITKQKSTTLVCVYGAHGLFSHLQGSPRRADARRAGGGDAARGQAALRHRRPAGPAVLPVGIHFYRSDPAKAGQDPAAVVKKALADALVYYYPLAGRLREVEGRKLVVDCTAEGAVFVEADADVTVEDFGDLLSPPIPCIEELLCEPDSNTAVVTDRPLLFIQVTRLRCGGFVFALQICHNMADAAGVMQFVQALGELARGAPGAPTVPPVWARELLLARSPPRVTHAHLEYRCPEQPSAAVVRPDDDTLERRAFFFGPASSPRCGCRRCGARVSRRWRRSCGGAARRRSGAAGTRRGAHTVRGERAGAPRLAAAAGFYGNAFAFAVAAATAGELRDGGFAFALQKVAAAKAEVTMECIQSVADFNMVSERRPNFGASAAQSYMVSDVTRAGFENVDFGWGVNVYGGPATANLATFHLKGRNESGEEGIVVPICLPAQAMEREPALVVPSKPTPRERKPLSDIDDQESLRFYRSVIYFFAARALADVLVFYYPIAGRIREEAGRKLVVDCTGEGVVFVGADADVRLDDFGSTLTPPIPCTGELLCLPESSSATVVDRPLLYIQVTRLACGGFVFGLQICHCLADAPGVGQFMTAVGELVRGAAAPSVRPVWARELLAARSPAPRLRAPGVRGGGRPWQGPHIPRRRNAAPPLLLLPRGYRRLAKGGPQHLRNGCSRFELVAAFVWRCRTAALVYDPSDEVRFLCVVNARGKLRPPLPRVLRERTNFRYPLREAVRARARAGSKGEGEGDDRRLLQSAADVLVAKGRPRFTTARTYLVTDLTKARLHNIDLGWGMAVYAHRPPRHWPRFICRRRTPRARKGSPCLSACRCKPWRGSLHKWSGSKRLLSVEECRSGAWD</sequence>
<evidence type="ECO:0000256" key="3">
    <source>
        <dbReference type="SAM" id="MobiDB-lite"/>
    </source>
</evidence>
<comment type="similarity">
    <text evidence="1">Belongs to the plant acyltransferase family.</text>
</comment>
<organism evidence="4">
    <name type="scientific">Ananas comosus var. bracteatus</name>
    <name type="common">red pineapple</name>
    <dbReference type="NCBI Taxonomy" id="296719"/>
    <lineage>
        <taxon>Eukaryota</taxon>
        <taxon>Viridiplantae</taxon>
        <taxon>Streptophyta</taxon>
        <taxon>Embryophyta</taxon>
        <taxon>Tracheophyta</taxon>
        <taxon>Spermatophyta</taxon>
        <taxon>Magnoliopsida</taxon>
        <taxon>Liliopsida</taxon>
        <taxon>Poales</taxon>
        <taxon>Bromeliaceae</taxon>
        <taxon>Bromelioideae</taxon>
        <taxon>Ananas</taxon>
    </lineage>
</organism>
<dbReference type="Gene3D" id="3.30.559.10">
    <property type="entry name" value="Chloramphenicol acetyltransferase-like domain"/>
    <property type="match status" value="4"/>
</dbReference>
<evidence type="ECO:0000256" key="2">
    <source>
        <dbReference type="ARBA" id="ARBA00022679"/>
    </source>
</evidence>
<accession>A0A6V7PJV9</accession>
<dbReference type="AlphaFoldDB" id="A0A6V7PJV9"/>
<keyword evidence="2" id="KW-0808">Transferase</keyword>
<dbReference type="InterPro" id="IPR023213">
    <property type="entry name" value="CAT-like_dom_sf"/>
</dbReference>